<feature type="region of interest" description="Disordered" evidence="1">
    <location>
        <begin position="164"/>
        <end position="191"/>
    </location>
</feature>
<dbReference type="OrthoDB" id="3067611at2759"/>
<accession>A0A8H6WYQ7</accession>
<proteinExistence type="predicted"/>
<dbReference type="AlphaFoldDB" id="A0A8H6WYQ7"/>
<dbReference type="EMBL" id="JACAZI010000032">
    <property type="protein sequence ID" value="KAF7331118.1"/>
    <property type="molecule type" value="Genomic_DNA"/>
</dbReference>
<evidence type="ECO:0000313" key="3">
    <source>
        <dbReference type="Proteomes" id="UP000620124"/>
    </source>
</evidence>
<dbReference type="Proteomes" id="UP000620124">
    <property type="component" value="Unassembled WGS sequence"/>
</dbReference>
<sequence>MPSAYALYCKCEEDWAKWAGPAAALSEVLAHPHFVDCREARFVNFHPEEGTEWVCARTISRRRLALREAGVLKDSDGARESSDIASTIIQGYLAGTPVKRPSSSPPSVRPARSITSRGDKDVDSDLFGSDSDLSEAESKASEAFYPSKRARTLASSSSVSAALAANRAKSKAPPPPSPPYAFRHPSPDPETTQLEKELKALQADEELHSLRRRKRDLVASLPTVHGFTLAPELLQKVEKEYNKFHPSAVPSVTPAEAKLALPELRCRVDQAKKTLLATKMKHTEAEKQLAERRQWCDAIRQKR</sequence>
<evidence type="ECO:0000313" key="2">
    <source>
        <dbReference type="EMBL" id="KAF7331118.1"/>
    </source>
</evidence>
<name>A0A8H6WYQ7_9AGAR</name>
<evidence type="ECO:0000256" key="1">
    <source>
        <dbReference type="SAM" id="MobiDB-lite"/>
    </source>
</evidence>
<gene>
    <name evidence="2" type="ORF">MVEN_02452100</name>
</gene>
<feature type="region of interest" description="Disordered" evidence="1">
    <location>
        <begin position="95"/>
        <end position="142"/>
    </location>
</feature>
<reference evidence="2" key="1">
    <citation type="submission" date="2020-05" db="EMBL/GenBank/DDBJ databases">
        <title>Mycena genomes resolve the evolution of fungal bioluminescence.</title>
        <authorList>
            <person name="Tsai I.J."/>
        </authorList>
    </citation>
    <scope>NUCLEOTIDE SEQUENCE</scope>
    <source>
        <strain evidence="2">CCC161011</strain>
    </source>
</reference>
<keyword evidence="3" id="KW-1185">Reference proteome</keyword>
<comment type="caution">
    <text evidence="2">The sequence shown here is derived from an EMBL/GenBank/DDBJ whole genome shotgun (WGS) entry which is preliminary data.</text>
</comment>
<protein>
    <submittedName>
        <fullName evidence="2">Uncharacterized protein</fullName>
    </submittedName>
</protein>
<organism evidence="2 3">
    <name type="scientific">Mycena venus</name>
    <dbReference type="NCBI Taxonomy" id="2733690"/>
    <lineage>
        <taxon>Eukaryota</taxon>
        <taxon>Fungi</taxon>
        <taxon>Dikarya</taxon>
        <taxon>Basidiomycota</taxon>
        <taxon>Agaricomycotina</taxon>
        <taxon>Agaricomycetes</taxon>
        <taxon>Agaricomycetidae</taxon>
        <taxon>Agaricales</taxon>
        <taxon>Marasmiineae</taxon>
        <taxon>Mycenaceae</taxon>
        <taxon>Mycena</taxon>
    </lineage>
</organism>